<keyword evidence="8" id="KW-1185">Reference proteome</keyword>
<dbReference type="InterPro" id="IPR036388">
    <property type="entry name" value="WH-like_DNA-bd_sf"/>
</dbReference>
<protein>
    <submittedName>
        <fullName evidence="7">Transcriptional repressor</fullName>
    </submittedName>
</protein>
<gene>
    <name evidence="7" type="ORF">LHA26_11285</name>
</gene>
<dbReference type="Pfam" id="PF01475">
    <property type="entry name" value="FUR"/>
    <property type="match status" value="1"/>
</dbReference>
<dbReference type="EMBL" id="CP084930">
    <property type="protein sequence ID" value="USI71900.1"/>
    <property type="molecule type" value="Genomic_DNA"/>
</dbReference>
<reference evidence="7" key="1">
    <citation type="journal article" date="2022" name="Toxins">
        <title>Genomic Analysis of Sphingopyxis sp. USTB-05 for Biodegrading Cyanobacterial Hepatotoxins.</title>
        <authorList>
            <person name="Liu C."/>
            <person name="Xu Q."/>
            <person name="Zhao Z."/>
            <person name="Zhang H."/>
            <person name="Liu X."/>
            <person name="Yin C."/>
            <person name="Liu Y."/>
            <person name="Yan H."/>
        </authorList>
    </citation>
    <scope>NUCLEOTIDE SEQUENCE</scope>
    <source>
        <strain evidence="7">NBD5</strain>
    </source>
</reference>
<comment type="similarity">
    <text evidence="1">Belongs to the Fur family.</text>
</comment>
<dbReference type="SUPFAM" id="SSF46785">
    <property type="entry name" value="Winged helix' DNA-binding domain"/>
    <property type="match status" value="1"/>
</dbReference>
<evidence type="ECO:0000313" key="8">
    <source>
        <dbReference type="Proteomes" id="UP001056937"/>
    </source>
</evidence>
<organism evidence="7 8">
    <name type="scientific">Sphingomonas morindae</name>
    <dbReference type="NCBI Taxonomy" id="1541170"/>
    <lineage>
        <taxon>Bacteria</taxon>
        <taxon>Pseudomonadati</taxon>
        <taxon>Pseudomonadota</taxon>
        <taxon>Alphaproteobacteria</taxon>
        <taxon>Sphingomonadales</taxon>
        <taxon>Sphingomonadaceae</taxon>
        <taxon>Sphingomonas</taxon>
    </lineage>
</organism>
<evidence type="ECO:0000256" key="2">
    <source>
        <dbReference type="ARBA" id="ARBA00022491"/>
    </source>
</evidence>
<dbReference type="InterPro" id="IPR002481">
    <property type="entry name" value="FUR"/>
</dbReference>
<dbReference type="InterPro" id="IPR036390">
    <property type="entry name" value="WH_DNA-bd_sf"/>
</dbReference>
<keyword evidence="2" id="KW-0678">Repressor</keyword>
<keyword evidence="4" id="KW-0805">Transcription regulation</keyword>
<evidence type="ECO:0000256" key="4">
    <source>
        <dbReference type="ARBA" id="ARBA00023015"/>
    </source>
</evidence>
<dbReference type="InterPro" id="IPR043135">
    <property type="entry name" value="Fur_C"/>
</dbReference>
<evidence type="ECO:0000313" key="7">
    <source>
        <dbReference type="EMBL" id="USI71900.1"/>
    </source>
</evidence>
<keyword evidence="3" id="KW-0862">Zinc</keyword>
<name>A0ABY4X4W4_9SPHN</name>
<sequence>MTASIRAAAPVSGPPHAHRLPEGAALAEAARAALESRGEQWTQLRAAVFESLGGFDRPASAYDIAEDLSRRQERRVAANSIYRILDLFVASNVAQRIESANAYVANPHPGCRHDCIFLVCARCGVTLHLDDDAIAGQVRAAAAAAGFRAERPVIEVRGLCPACTAGGGD</sequence>
<keyword evidence="5" id="KW-0238">DNA-binding</keyword>
<dbReference type="PANTHER" id="PTHR33202:SF6">
    <property type="entry name" value="ZINC UPTAKE REGULATION PROTEIN"/>
    <property type="match status" value="1"/>
</dbReference>
<proteinExistence type="inferred from homology"/>
<dbReference type="Proteomes" id="UP001056937">
    <property type="component" value="Chromosome 1"/>
</dbReference>
<keyword evidence="6" id="KW-0804">Transcription</keyword>
<dbReference type="RefSeq" id="WP_252165710.1">
    <property type="nucleotide sequence ID" value="NZ_CP084930.1"/>
</dbReference>
<evidence type="ECO:0000256" key="3">
    <source>
        <dbReference type="ARBA" id="ARBA00022833"/>
    </source>
</evidence>
<dbReference type="PANTHER" id="PTHR33202">
    <property type="entry name" value="ZINC UPTAKE REGULATION PROTEIN"/>
    <property type="match status" value="1"/>
</dbReference>
<accession>A0ABY4X4W4</accession>
<dbReference type="Gene3D" id="1.10.10.10">
    <property type="entry name" value="Winged helix-like DNA-binding domain superfamily/Winged helix DNA-binding domain"/>
    <property type="match status" value="1"/>
</dbReference>
<evidence type="ECO:0000256" key="1">
    <source>
        <dbReference type="ARBA" id="ARBA00007957"/>
    </source>
</evidence>
<evidence type="ECO:0000256" key="5">
    <source>
        <dbReference type="ARBA" id="ARBA00023125"/>
    </source>
</evidence>
<evidence type="ECO:0000256" key="6">
    <source>
        <dbReference type="ARBA" id="ARBA00023163"/>
    </source>
</evidence>
<dbReference type="Gene3D" id="3.30.1490.190">
    <property type="match status" value="1"/>
</dbReference>